<dbReference type="AlphaFoldDB" id="A0A1H9MXB5"/>
<evidence type="ECO:0008006" key="3">
    <source>
        <dbReference type="Google" id="ProtNLM"/>
    </source>
</evidence>
<evidence type="ECO:0000313" key="1">
    <source>
        <dbReference type="EMBL" id="SER28332.1"/>
    </source>
</evidence>
<accession>A0A1H9MXB5</accession>
<sequence>MVTHKSEMQDLIREYGGKGWLVSRASKHWKLVPPGGGKPVFASCTPSDHRSVLNTRSLLRRMNAQPTPLRYN</sequence>
<protein>
    <recommendedName>
        <fullName evidence="3">Type II toxin-antitoxin system HicA family toxin</fullName>
    </recommendedName>
</protein>
<organism evidence="1 2">
    <name type="scientific">Faunimonas pinastri</name>
    <dbReference type="NCBI Taxonomy" id="1855383"/>
    <lineage>
        <taxon>Bacteria</taxon>
        <taxon>Pseudomonadati</taxon>
        <taxon>Pseudomonadota</taxon>
        <taxon>Alphaproteobacteria</taxon>
        <taxon>Hyphomicrobiales</taxon>
        <taxon>Afifellaceae</taxon>
        <taxon>Faunimonas</taxon>
    </lineage>
</organism>
<dbReference type="Proteomes" id="UP000199647">
    <property type="component" value="Unassembled WGS sequence"/>
</dbReference>
<dbReference type="EMBL" id="FOFG01000014">
    <property type="protein sequence ID" value="SER28332.1"/>
    <property type="molecule type" value="Genomic_DNA"/>
</dbReference>
<gene>
    <name evidence="1" type="ORF">SAMN05216548_11493</name>
</gene>
<reference evidence="1 2" key="1">
    <citation type="submission" date="2016-10" db="EMBL/GenBank/DDBJ databases">
        <authorList>
            <person name="de Groot N.N."/>
        </authorList>
    </citation>
    <scope>NUCLEOTIDE SEQUENCE [LARGE SCALE GENOMIC DNA]</scope>
    <source>
        <strain evidence="1 2">A52C2</strain>
    </source>
</reference>
<proteinExistence type="predicted"/>
<dbReference type="STRING" id="1855383.SAMN05216548_11493"/>
<evidence type="ECO:0000313" key="2">
    <source>
        <dbReference type="Proteomes" id="UP000199647"/>
    </source>
</evidence>
<keyword evidence="2" id="KW-1185">Reference proteome</keyword>
<name>A0A1H9MXB5_9HYPH</name>